<protein>
    <recommendedName>
        <fullName evidence="5">CDK5RAP3-like protein</fullName>
    </recommendedName>
</protein>
<dbReference type="PANTHER" id="PTHR14894:SF0">
    <property type="entry name" value="CDK5 REGULATORY SUBUNIT-ASSOCIATED PROTEIN 3"/>
    <property type="match status" value="1"/>
</dbReference>
<evidence type="ECO:0000256" key="2">
    <source>
        <dbReference type="SAM" id="Coils"/>
    </source>
</evidence>
<accession>A0A8X8CXY3</accession>
<evidence type="ECO:0000256" key="1">
    <source>
        <dbReference type="ARBA" id="ARBA00007478"/>
    </source>
</evidence>
<comment type="similarity">
    <text evidence="1">Belongs to the CDK5RAP3 family.</text>
</comment>
<dbReference type="Proteomes" id="UP000886885">
    <property type="component" value="Chromosome 6D"/>
</dbReference>
<dbReference type="GO" id="GO:0007346">
    <property type="term" value="P:regulation of mitotic cell cycle"/>
    <property type="evidence" value="ECO:0007669"/>
    <property type="project" value="TreeGrafter"/>
</dbReference>
<dbReference type="InterPro" id="IPR008491">
    <property type="entry name" value="CDK5RAP3"/>
</dbReference>
<keyword evidence="4" id="KW-1185">Reference proteome</keyword>
<evidence type="ECO:0008006" key="5">
    <source>
        <dbReference type="Google" id="ProtNLM"/>
    </source>
</evidence>
<dbReference type="Pfam" id="PF05600">
    <property type="entry name" value="CDK5RAP3"/>
    <property type="match status" value="2"/>
</dbReference>
<dbReference type="AlphaFoldDB" id="A0A8X8CXY3"/>
<comment type="caution">
    <text evidence="3">The sequence shown here is derived from an EMBL/GenBank/DDBJ whole genome shotgun (WGS) entry which is preliminary data.</text>
</comment>
<organism evidence="3 4">
    <name type="scientific">Populus tomentosa</name>
    <name type="common">Chinese white poplar</name>
    <dbReference type="NCBI Taxonomy" id="118781"/>
    <lineage>
        <taxon>Eukaryota</taxon>
        <taxon>Viridiplantae</taxon>
        <taxon>Streptophyta</taxon>
        <taxon>Embryophyta</taxon>
        <taxon>Tracheophyta</taxon>
        <taxon>Spermatophyta</taxon>
        <taxon>Magnoliopsida</taxon>
        <taxon>eudicotyledons</taxon>
        <taxon>Gunneridae</taxon>
        <taxon>Pentapetalae</taxon>
        <taxon>rosids</taxon>
        <taxon>fabids</taxon>
        <taxon>Malpighiales</taxon>
        <taxon>Salicaceae</taxon>
        <taxon>Saliceae</taxon>
        <taxon>Populus</taxon>
    </lineage>
</organism>
<dbReference type="EMBL" id="JAAWWB010000012">
    <property type="protein sequence ID" value="KAG6769264.1"/>
    <property type="molecule type" value="Genomic_DNA"/>
</dbReference>
<feature type="coiled-coil region" evidence="2">
    <location>
        <begin position="132"/>
        <end position="159"/>
    </location>
</feature>
<dbReference type="GO" id="GO:0012505">
    <property type="term" value="C:endomembrane system"/>
    <property type="evidence" value="ECO:0007669"/>
    <property type="project" value="TreeGrafter"/>
</dbReference>
<reference evidence="3" key="1">
    <citation type="journal article" date="2020" name="bioRxiv">
        <title>Hybrid origin of Populus tomentosa Carr. identified through genome sequencing and phylogenomic analysis.</title>
        <authorList>
            <person name="An X."/>
            <person name="Gao K."/>
            <person name="Chen Z."/>
            <person name="Li J."/>
            <person name="Yang X."/>
            <person name="Yang X."/>
            <person name="Zhou J."/>
            <person name="Guo T."/>
            <person name="Zhao T."/>
            <person name="Huang S."/>
            <person name="Miao D."/>
            <person name="Khan W.U."/>
            <person name="Rao P."/>
            <person name="Ye M."/>
            <person name="Lei B."/>
            <person name="Liao W."/>
            <person name="Wang J."/>
            <person name="Ji L."/>
            <person name="Li Y."/>
            <person name="Guo B."/>
            <person name="Mustafa N.S."/>
            <person name="Li S."/>
            <person name="Yun Q."/>
            <person name="Keller S.R."/>
            <person name="Mao J."/>
            <person name="Zhang R."/>
            <person name="Strauss S.H."/>
        </authorList>
    </citation>
    <scope>NUCLEOTIDE SEQUENCE</scope>
    <source>
        <strain evidence="3">GM15</strain>
        <tissue evidence="3">Leaf</tissue>
    </source>
</reference>
<dbReference type="PANTHER" id="PTHR14894">
    <property type="entry name" value="CDK5 REGULATORY SUBUNIT-ASSOCIATED PROTEIN 3"/>
    <property type="match status" value="1"/>
</dbReference>
<dbReference type="OrthoDB" id="340432at2759"/>
<gene>
    <name evidence="3" type="ORF">POTOM_024883</name>
</gene>
<evidence type="ECO:0000313" key="4">
    <source>
        <dbReference type="Proteomes" id="UP000886885"/>
    </source>
</evidence>
<keyword evidence="2" id="KW-0175">Coiled coil</keyword>
<sequence length="606" mass="68372">MQNPDDIRNLPIDISFSRLGEWLVDRKRIPADWRKRIASIRARISKEFTSLPKEIDPYFQTLDPEGIGYLEAKNIYEILVKSNPESRNIFGRLSGAAGAWEAIVRSFEKDYVYLGEAAQIIIQNVNYEIPYQKKQVQKIQQLLAELERKETDIKRSAALSATKYVEACQELGLQGNNVRFELLETAKSLPSTFSKILEVINSDTMSQAIEYYSNFVKDVHTEKDKPLRSVLLNLKDIRGNPPSLDVCADPVILDSSNIQLDLDESNHERGDMDVAANNIDWDISVDGADIDWDIGTVEETDDGGNGLGPYEIVNASDISQNSSQNEAVESGETQLKKEEENVHAEISVSEICWDISVETPQVDAINDTNSVNMGLENQTYVLDTITHTPGMKEGRSQLLDTEYRNKILDDLYEIKAFLSQRLAELSNEETMSLQHQVQSVAPLVLQQYTPDAIDTMSSNVSLAISLLTNGKTRDLIMLLNSKSFAKVEEWMYEISRVEYPIVLKLEKKILWRRGSDVLRYLDRLVSTLEAKKHHELKLKEGLKDVAAKRMELHNSISSSWPKQEAALAKTRELKKLCERTLSSMFDGRPVNIIGEINALLSSGIGA</sequence>
<proteinExistence type="inferred from homology"/>
<evidence type="ECO:0000313" key="3">
    <source>
        <dbReference type="EMBL" id="KAG6769264.1"/>
    </source>
</evidence>
<name>A0A8X8CXY3_POPTO</name>